<evidence type="ECO:0000256" key="4">
    <source>
        <dbReference type="ARBA" id="ARBA00023157"/>
    </source>
</evidence>
<accession>A0AAP0R3L8</accession>
<keyword evidence="3 7" id="KW-0732">Signal</keyword>
<evidence type="ECO:0000256" key="2">
    <source>
        <dbReference type="ARBA" id="ARBA00022553"/>
    </source>
</evidence>
<evidence type="ECO:0000256" key="6">
    <source>
        <dbReference type="ARBA" id="ARBA00023180"/>
    </source>
</evidence>
<dbReference type="CDD" id="cd01098">
    <property type="entry name" value="PAN_AP_plant"/>
    <property type="match status" value="1"/>
</dbReference>
<dbReference type="SMART" id="SM00473">
    <property type="entry name" value="PAN_AP"/>
    <property type="match status" value="1"/>
</dbReference>
<dbReference type="FunFam" id="3.50.4.10:FF:000002">
    <property type="entry name" value="G-type lectin S-receptor-like serine/threonine-protein kinase"/>
    <property type="match status" value="1"/>
</dbReference>
<evidence type="ECO:0000313" key="11">
    <source>
        <dbReference type="Proteomes" id="UP001415857"/>
    </source>
</evidence>
<dbReference type="AlphaFoldDB" id="A0AAP0R3L8"/>
<dbReference type="CDD" id="cd00028">
    <property type="entry name" value="B_lectin"/>
    <property type="match status" value="1"/>
</dbReference>
<dbReference type="SMART" id="SM00108">
    <property type="entry name" value="B_lectin"/>
    <property type="match status" value="1"/>
</dbReference>
<dbReference type="EMBL" id="JBBPBK010000015">
    <property type="protein sequence ID" value="KAK9269187.1"/>
    <property type="molecule type" value="Genomic_DNA"/>
</dbReference>
<dbReference type="InterPro" id="IPR000858">
    <property type="entry name" value="S_locus_glycoprot_dom"/>
</dbReference>
<evidence type="ECO:0000256" key="7">
    <source>
        <dbReference type="SAM" id="SignalP"/>
    </source>
</evidence>
<dbReference type="Pfam" id="PF00954">
    <property type="entry name" value="S_locus_glycop"/>
    <property type="match status" value="1"/>
</dbReference>
<proteinExistence type="predicted"/>
<sequence length="440" mass="49470">MEGLTILLFCTSLLSILPLSTATDTITLSQSIRDGDTIVSAGGTFELGFFSPDNTTKRYLGIWYNKISTRTVVWVANRETPIIDSPGVLKVTNQGILQVLSHNESITWSTNSSRLVQNPIAKLLESGNLVVKDAKDDNPENFLWQSFDYPCDTHLPGMKIGKNMVTGMKRYLSSWKSADDPSRGDFTFELDPRGYPQIFVKKGLDERLRFGPWNGLGFNGALIKPHQLCKFSFVINRKEMYFTCEVAINNSIAVRAVINQNGVLENSQWNDPTQSWMTFRAGPTDNCDSYAFCGPHGYCKIGNSPECSCLKGFVPKFPRDWDTSDWSNGCVRKTSLDCPSGDGFMKYSGIRLPDTRNSWFNESMTLEECKRVCLNNCSCMAYANLYIIGKGSGCLLWFGDLIDIREYSEDRQEIYIRMASSDVGMNLSPKLRKLSECLTF</sequence>
<dbReference type="PANTHER" id="PTHR32444:SF183">
    <property type="entry name" value="APPLE DOMAIN-CONTAINING PROTEIN"/>
    <property type="match status" value="1"/>
</dbReference>
<keyword evidence="6" id="KW-0325">Glycoprotein</keyword>
<comment type="function">
    <text evidence="1">Involved in sporophytic self-incompatibility system (the inability of flowering plants to achieve self-fertilization).</text>
</comment>
<organism evidence="10 11">
    <name type="scientific">Liquidambar formosana</name>
    <name type="common">Formosan gum</name>
    <dbReference type="NCBI Taxonomy" id="63359"/>
    <lineage>
        <taxon>Eukaryota</taxon>
        <taxon>Viridiplantae</taxon>
        <taxon>Streptophyta</taxon>
        <taxon>Embryophyta</taxon>
        <taxon>Tracheophyta</taxon>
        <taxon>Spermatophyta</taxon>
        <taxon>Magnoliopsida</taxon>
        <taxon>eudicotyledons</taxon>
        <taxon>Gunneridae</taxon>
        <taxon>Pentapetalae</taxon>
        <taxon>Saxifragales</taxon>
        <taxon>Altingiaceae</taxon>
        <taxon>Liquidambar</taxon>
    </lineage>
</organism>
<dbReference type="SUPFAM" id="SSF51110">
    <property type="entry name" value="alpha-D-mannose-specific plant lectins"/>
    <property type="match status" value="1"/>
</dbReference>
<feature type="chain" id="PRO_5042857240" evidence="7">
    <location>
        <begin position="23"/>
        <end position="440"/>
    </location>
</feature>
<dbReference type="GO" id="GO:0048544">
    <property type="term" value="P:recognition of pollen"/>
    <property type="evidence" value="ECO:0007669"/>
    <property type="project" value="InterPro"/>
</dbReference>
<dbReference type="Pfam" id="PF01453">
    <property type="entry name" value="B_lectin"/>
    <property type="match status" value="1"/>
</dbReference>
<feature type="signal peptide" evidence="7">
    <location>
        <begin position="1"/>
        <end position="22"/>
    </location>
</feature>
<dbReference type="InterPro" id="IPR001480">
    <property type="entry name" value="Bulb-type_lectin_dom"/>
</dbReference>
<evidence type="ECO:0000256" key="3">
    <source>
        <dbReference type="ARBA" id="ARBA00022729"/>
    </source>
</evidence>
<dbReference type="Gene3D" id="2.90.10.10">
    <property type="entry name" value="Bulb-type lectin domain"/>
    <property type="match status" value="1"/>
</dbReference>
<evidence type="ECO:0000259" key="8">
    <source>
        <dbReference type="PROSITE" id="PS50927"/>
    </source>
</evidence>
<evidence type="ECO:0000313" key="10">
    <source>
        <dbReference type="EMBL" id="KAK9269187.1"/>
    </source>
</evidence>
<dbReference type="FunFam" id="2.90.10.10:FF:000004">
    <property type="entry name" value="G-type lectin S-receptor-like serine/threonine-protein kinase"/>
    <property type="match status" value="1"/>
</dbReference>
<dbReference type="PROSITE" id="PS50948">
    <property type="entry name" value="PAN"/>
    <property type="match status" value="1"/>
</dbReference>
<feature type="domain" description="Apple" evidence="9">
    <location>
        <begin position="338"/>
        <end position="420"/>
    </location>
</feature>
<comment type="caution">
    <text evidence="10">The sequence shown here is derived from an EMBL/GenBank/DDBJ whole genome shotgun (WGS) entry which is preliminary data.</text>
</comment>
<evidence type="ECO:0000256" key="5">
    <source>
        <dbReference type="ARBA" id="ARBA00023170"/>
    </source>
</evidence>
<dbReference type="PANTHER" id="PTHR32444">
    <property type="entry name" value="BULB-TYPE LECTIN DOMAIN-CONTAINING PROTEIN"/>
    <property type="match status" value="1"/>
</dbReference>
<name>A0AAP0R3L8_LIQFO</name>
<dbReference type="InterPro" id="IPR036426">
    <property type="entry name" value="Bulb-type_lectin_dom_sf"/>
</dbReference>
<keyword evidence="2" id="KW-0597">Phosphoprotein</keyword>
<dbReference type="InterPro" id="IPR035446">
    <property type="entry name" value="SLSG/EP1"/>
</dbReference>
<reference evidence="10 11" key="1">
    <citation type="journal article" date="2024" name="Plant J.">
        <title>Genome sequences and population genomics reveal climatic adaptation and genomic divergence between two closely related sweetgum species.</title>
        <authorList>
            <person name="Xu W.Q."/>
            <person name="Ren C.Q."/>
            <person name="Zhang X.Y."/>
            <person name="Comes H.P."/>
            <person name="Liu X.H."/>
            <person name="Li Y.G."/>
            <person name="Kettle C.J."/>
            <person name="Jalonen R."/>
            <person name="Gaisberger H."/>
            <person name="Ma Y.Z."/>
            <person name="Qiu Y.X."/>
        </authorList>
    </citation>
    <scope>NUCLEOTIDE SEQUENCE [LARGE SCALE GENOMIC DNA]</scope>
    <source>
        <strain evidence="10">Hangzhou</strain>
    </source>
</reference>
<keyword evidence="5" id="KW-0675">Receptor</keyword>
<dbReference type="InterPro" id="IPR003609">
    <property type="entry name" value="Pan_app"/>
</dbReference>
<evidence type="ECO:0000259" key="9">
    <source>
        <dbReference type="PROSITE" id="PS50948"/>
    </source>
</evidence>
<feature type="domain" description="Bulb-type lectin" evidence="8">
    <location>
        <begin position="23"/>
        <end position="144"/>
    </location>
</feature>
<dbReference type="Gene3D" id="3.50.4.10">
    <property type="entry name" value="Hepatocyte Growth Factor"/>
    <property type="match status" value="1"/>
</dbReference>
<dbReference type="PROSITE" id="PS50927">
    <property type="entry name" value="BULB_LECTIN"/>
    <property type="match status" value="1"/>
</dbReference>
<keyword evidence="11" id="KW-1185">Reference proteome</keyword>
<dbReference type="PIRSF" id="PIRSF002686">
    <property type="entry name" value="SLG"/>
    <property type="match status" value="1"/>
</dbReference>
<gene>
    <name evidence="10" type="ORF">L1049_000956</name>
</gene>
<protein>
    <submittedName>
        <fullName evidence="10">Uncharacterized protein</fullName>
    </submittedName>
</protein>
<dbReference type="Pfam" id="PF08276">
    <property type="entry name" value="PAN_2"/>
    <property type="match status" value="1"/>
</dbReference>
<evidence type="ECO:0000256" key="1">
    <source>
        <dbReference type="ARBA" id="ARBA00003061"/>
    </source>
</evidence>
<keyword evidence="4" id="KW-1015">Disulfide bond</keyword>
<dbReference type="Proteomes" id="UP001415857">
    <property type="component" value="Unassembled WGS sequence"/>
</dbReference>